<reference evidence="4 5" key="1">
    <citation type="journal article" date="2016" name="Nat. Commun.">
        <title>Thousands of microbial genomes shed light on interconnected biogeochemical processes in an aquifer system.</title>
        <authorList>
            <person name="Anantharaman K."/>
            <person name="Brown C.T."/>
            <person name="Hug L.A."/>
            <person name="Sharon I."/>
            <person name="Castelle C.J."/>
            <person name="Probst A.J."/>
            <person name="Thomas B.C."/>
            <person name="Singh A."/>
            <person name="Wilkins M.J."/>
            <person name="Karaoz U."/>
            <person name="Brodie E.L."/>
            <person name="Williams K.H."/>
            <person name="Hubbard S.S."/>
            <person name="Banfield J.F."/>
        </authorList>
    </citation>
    <scope>NUCLEOTIDE SEQUENCE [LARGE SCALE GENOMIC DNA]</scope>
</reference>
<dbReference type="Proteomes" id="UP000178092">
    <property type="component" value="Unassembled WGS sequence"/>
</dbReference>
<dbReference type="SUPFAM" id="SSF55120">
    <property type="entry name" value="Pseudouridine synthase"/>
    <property type="match status" value="1"/>
</dbReference>
<dbReference type="InterPro" id="IPR050188">
    <property type="entry name" value="RluA_PseudoU_synthase"/>
</dbReference>
<dbReference type="InterPro" id="IPR006145">
    <property type="entry name" value="PsdUridine_synth_RsuA/RluA"/>
</dbReference>
<proteinExistence type="inferred from homology"/>
<dbReference type="CDD" id="cd02869">
    <property type="entry name" value="PseudoU_synth_RluA_like"/>
    <property type="match status" value="1"/>
</dbReference>
<evidence type="ECO:0000313" key="5">
    <source>
        <dbReference type="Proteomes" id="UP000178092"/>
    </source>
</evidence>
<protein>
    <recommendedName>
        <fullName evidence="3">Pseudouridine synthase RsuA/RluA-like domain-containing protein</fullName>
    </recommendedName>
</protein>
<feature type="region of interest" description="Disordered" evidence="2">
    <location>
        <begin position="114"/>
        <end position="140"/>
    </location>
</feature>
<evidence type="ECO:0000256" key="2">
    <source>
        <dbReference type="SAM" id="MobiDB-lite"/>
    </source>
</evidence>
<dbReference type="Gene3D" id="3.30.2350.10">
    <property type="entry name" value="Pseudouridine synthase"/>
    <property type="match status" value="1"/>
</dbReference>
<comment type="caution">
    <text evidence="4">The sequence shown here is derived from an EMBL/GenBank/DDBJ whole genome shotgun (WGS) entry which is preliminary data.</text>
</comment>
<name>A0A1G2R580_9BACT</name>
<dbReference type="InterPro" id="IPR006224">
    <property type="entry name" value="PsdUridine_synth_RluA-like_CS"/>
</dbReference>
<evidence type="ECO:0000313" key="4">
    <source>
        <dbReference type="EMBL" id="OHA67539.1"/>
    </source>
</evidence>
<dbReference type="PROSITE" id="PS01129">
    <property type="entry name" value="PSI_RLU"/>
    <property type="match status" value="1"/>
</dbReference>
<sequence length="243" mass="27494">MIQPSLQIILEDGILIVIDKPAGLPVWLENQEQTTVGSLLAERFPNQKQLGNERRYGIIHRLDKDTSGVLLVAKTAEAFDFFQKQFAERKVEKQYICLAAGSIKQEKGTIHTLMSRSPSDRRKQKASPWSENIPPGSREATTEFELRGRYEDKKGNKYTLVKAFPKTGRKHQIRAHMAFLGNPLAGDKLYQFKNQPTPEGLQRQFLHASSLKVPYPDGTIKEFTAELPADLKETLAKLNPISH</sequence>
<dbReference type="GO" id="GO:0009982">
    <property type="term" value="F:pseudouridine synthase activity"/>
    <property type="evidence" value="ECO:0007669"/>
    <property type="project" value="InterPro"/>
</dbReference>
<organism evidence="4 5">
    <name type="scientific">Candidatus Wildermuthbacteria bacterium RIFCSPHIGHO2_02_FULL_45_25</name>
    <dbReference type="NCBI Taxonomy" id="1802450"/>
    <lineage>
        <taxon>Bacteria</taxon>
        <taxon>Candidatus Wildermuthiibacteriota</taxon>
    </lineage>
</organism>
<evidence type="ECO:0000256" key="1">
    <source>
        <dbReference type="ARBA" id="ARBA00010876"/>
    </source>
</evidence>
<dbReference type="PANTHER" id="PTHR21600">
    <property type="entry name" value="MITOCHONDRIAL RNA PSEUDOURIDINE SYNTHASE"/>
    <property type="match status" value="1"/>
</dbReference>
<dbReference type="PANTHER" id="PTHR21600:SF87">
    <property type="entry name" value="RNA PSEUDOURIDYLATE SYNTHASE DOMAIN-CONTAINING PROTEIN 1"/>
    <property type="match status" value="1"/>
</dbReference>
<dbReference type="GO" id="GO:0140098">
    <property type="term" value="F:catalytic activity, acting on RNA"/>
    <property type="evidence" value="ECO:0007669"/>
    <property type="project" value="UniProtKB-ARBA"/>
</dbReference>
<dbReference type="GO" id="GO:0003723">
    <property type="term" value="F:RNA binding"/>
    <property type="evidence" value="ECO:0007669"/>
    <property type="project" value="InterPro"/>
</dbReference>
<dbReference type="AlphaFoldDB" id="A0A1G2R580"/>
<gene>
    <name evidence="4" type="ORF">A3C04_03795</name>
</gene>
<dbReference type="EMBL" id="MHTV01000008">
    <property type="protein sequence ID" value="OHA67539.1"/>
    <property type="molecule type" value="Genomic_DNA"/>
</dbReference>
<dbReference type="Pfam" id="PF00849">
    <property type="entry name" value="PseudoU_synth_2"/>
    <property type="match status" value="1"/>
</dbReference>
<dbReference type="InterPro" id="IPR020103">
    <property type="entry name" value="PsdUridine_synth_cat_dom_sf"/>
</dbReference>
<feature type="domain" description="Pseudouridine synthase RsuA/RluA-like" evidence="3">
    <location>
        <begin position="15"/>
        <end position="178"/>
    </location>
</feature>
<accession>A0A1G2R580</accession>
<evidence type="ECO:0000259" key="3">
    <source>
        <dbReference type="Pfam" id="PF00849"/>
    </source>
</evidence>
<dbReference type="GO" id="GO:0000455">
    <property type="term" value="P:enzyme-directed rRNA pseudouridine synthesis"/>
    <property type="evidence" value="ECO:0007669"/>
    <property type="project" value="TreeGrafter"/>
</dbReference>
<comment type="similarity">
    <text evidence="1">Belongs to the pseudouridine synthase RluA family.</text>
</comment>